<dbReference type="PANTHER" id="PTHR43856">
    <property type="entry name" value="CARDIOLIPIN HYDROLASE"/>
    <property type="match status" value="1"/>
</dbReference>
<gene>
    <name evidence="9" type="ORF">DesU5LDRAFT_1478</name>
</gene>
<keyword evidence="7" id="KW-0732">Signal</keyword>
<dbReference type="EC" id="3.1.4.4" evidence="3"/>
<evidence type="ECO:0000256" key="4">
    <source>
        <dbReference type="ARBA" id="ARBA00022801"/>
    </source>
</evidence>
<keyword evidence="6" id="KW-0443">Lipid metabolism</keyword>
<sequence length="172" mass="18932">MKKIFFLLCFLAICSTSYAYELTFHDSPTSVYFSPHGGAQNAINNAIDQAKQNVLVQAFNLSNKSIIRSLCSAAQRGVQVQVIQDAKQHAKSPKAAQELSHAGAAVFFDAMHHVAHNKIMIIDGSTVITGSFNFTQAANDSNAENILVIHDIGLARLYAQNWQNHREHSEGY</sequence>
<dbReference type="SMART" id="SM00155">
    <property type="entry name" value="PLDc"/>
    <property type="match status" value="1"/>
</dbReference>
<dbReference type="eggNOG" id="COG1502">
    <property type="taxonomic scope" value="Bacteria"/>
</dbReference>
<dbReference type="Pfam" id="PF13091">
    <property type="entry name" value="PLDc_2"/>
    <property type="match status" value="1"/>
</dbReference>
<dbReference type="InterPro" id="IPR001736">
    <property type="entry name" value="PLipase_D/transphosphatidylase"/>
</dbReference>
<dbReference type="GO" id="GO:0016891">
    <property type="term" value="F:RNA endonuclease activity producing 5'-phosphomonoesters, hydrolytic mechanism"/>
    <property type="evidence" value="ECO:0007669"/>
    <property type="project" value="TreeGrafter"/>
</dbReference>
<keyword evidence="4" id="KW-0378">Hydrolase</keyword>
<dbReference type="Gene3D" id="3.30.870.10">
    <property type="entry name" value="Endonuclease Chain A"/>
    <property type="match status" value="1"/>
</dbReference>
<organism evidence="9">
    <name type="scientific">Desulfovibrio sp. U5L</name>
    <dbReference type="NCBI Taxonomy" id="596152"/>
    <lineage>
        <taxon>Bacteria</taxon>
        <taxon>Pseudomonadati</taxon>
        <taxon>Thermodesulfobacteriota</taxon>
        <taxon>Desulfovibrionia</taxon>
        <taxon>Desulfovibrionales</taxon>
        <taxon>Desulfovibrionaceae</taxon>
        <taxon>Desulfovibrio</taxon>
    </lineage>
</organism>
<dbReference type="HOGENOM" id="CLU_080814_3_1_7"/>
<dbReference type="STRING" id="596152.DesU5LDRAFT_1478"/>
<dbReference type="AlphaFoldDB" id="I2Q057"/>
<reference evidence="9" key="1">
    <citation type="submission" date="2011-11" db="EMBL/GenBank/DDBJ databases">
        <title>Improved High-Quality Draft sequence of Desulfovibrio sp. U5L.</title>
        <authorList>
            <consortium name="US DOE Joint Genome Institute"/>
            <person name="Lucas S."/>
            <person name="Han J."/>
            <person name="Lapidus A."/>
            <person name="Cheng J.-F."/>
            <person name="Goodwin L."/>
            <person name="Pitluck S."/>
            <person name="Peters L."/>
            <person name="Ovchinnikova G."/>
            <person name="Held B."/>
            <person name="Detter J.C."/>
            <person name="Han C."/>
            <person name="Tapia R."/>
            <person name="Land M."/>
            <person name="Hauser L."/>
            <person name="Kyrpides N."/>
            <person name="Ivanova N."/>
            <person name="Pagani I."/>
            <person name="Gabster J."/>
            <person name="Walker C."/>
            <person name="Stolyar S."/>
            <person name="Stahl D."/>
            <person name="Arkin A."/>
            <person name="Dehal P."/>
            <person name="Hazen T."/>
            <person name="Woyke T."/>
        </authorList>
    </citation>
    <scope>NUCLEOTIDE SEQUENCE [LARGE SCALE GENOMIC DNA]</scope>
    <source>
        <strain evidence="9">U5L</strain>
    </source>
</reference>
<evidence type="ECO:0000259" key="8">
    <source>
        <dbReference type="PROSITE" id="PS50035"/>
    </source>
</evidence>
<dbReference type="InterPro" id="IPR025202">
    <property type="entry name" value="PLD-like_dom"/>
</dbReference>
<dbReference type="PANTHER" id="PTHR43856:SF1">
    <property type="entry name" value="MITOCHONDRIAL CARDIOLIPIN HYDROLASE"/>
    <property type="match status" value="1"/>
</dbReference>
<dbReference type="EMBL" id="JH600068">
    <property type="protein sequence ID" value="EIG53163.1"/>
    <property type="molecule type" value="Genomic_DNA"/>
</dbReference>
<dbReference type="GO" id="GO:0006793">
    <property type="term" value="P:phosphorus metabolic process"/>
    <property type="evidence" value="ECO:0007669"/>
    <property type="project" value="UniProtKB-ARBA"/>
</dbReference>
<dbReference type="CDD" id="cd09170">
    <property type="entry name" value="PLDc_Nuc"/>
    <property type="match status" value="1"/>
</dbReference>
<evidence type="ECO:0000256" key="6">
    <source>
        <dbReference type="ARBA" id="ARBA00023098"/>
    </source>
</evidence>
<accession>I2Q057</accession>
<feature type="chain" id="PRO_5003664223" description="phospholipase D" evidence="7">
    <location>
        <begin position="20"/>
        <end position="172"/>
    </location>
</feature>
<protein>
    <recommendedName>
        <fullName evidence="3">phospholipase D</fullName>
        <ecNumber evidence="3">3.1.4.4</ecNumber>
    </recommendedName>
</protein>
<dbReference type="SUPFAM" id="SSF56024">
    <property type="entry name" value="Phospholipase D/nuclease"/>
    <property type="match status" value="1"/>
</dbReference>
<dbReference type="OrthoDB" id="9762009at2"/>
<comment type="catalytic activity">
    <reaction evidence="1">
        <text>a 1,2-diacyl-sn-glycero-3-phosphocholine + H2O = a 1,2-diacyl-sn-glycero-3-phosphate + choline + H(+)</text>
        <dbReference type="Rhea" id="RHEA:14445"/>
        <dbReference type="ChEBI" id="CHEBI:15354"/>
        <dbReference type="ChEBI" id="CHEBI:15377"/>
        <dbReference type="ChEBI" id="CHEBI:15378"/>
        <dbReference type="ChEBI" id="CHEBI:57643"/>
        <dbReference type="ChEBI" id="CHEBI:58608"/>
        <dbReference type="EC" id="3.1.4.4"/>
    </reaction>
</comment>
<keyword evidence="5" id="KW-0442">Lipid degradation</keyword>
<dbReference type="GO" id="GO:0016042">
    <property type="term" value="P:lipid catabolic process"/>
    <property type="evidence" value="ECO:0007669"/>
    <property type="project" value="UniProtKB-KW"/>
</dbReference>
<dbReference type="InterPro" id="IPR051406">
    <property type="entry name" value="PLD_domain"/>
</dbReference>
<evidence type="ECO:0000256" key="5">
    <source>
        <dbReference type="ARBA" id="ARBA00022963"/>
    </source>
</evidence>
<evidence type="ECO:0000313" key="9">
    <source>
        <dbReference type="EMBL" id="EIG53163.1"/>
    </source>
</evidence>
<name>I2Q057_9BACT</name>
<feature type="domain" description="PLD phosphodiesterase" evidence="8">
    <location>
        <begin position="111"/>
        <end position="138"/>
    </location>
</feature>
<evidence type="ECO:0000256" key="3">
    <source>
        <dbReference type="ARBA" id="ARBA00012027"/>
    </source>
</evidence>
<feature type="signal peptide" evidence="7">
    <location>
        <begin position="1"/>
        <end position="19"/>
    </location>
</feature>
<dbReference type="GO" id="GO:0004630">
    <property type="term" value="F:phospholipase D activity"/>
    <property type="evidence" value="ECO:0007669"/>
    <property type="project" value="UniProtKB-EC"/>
</dbReference>
<evidence type="ECO:0000256" key="1">
    <source>
        <dbReference type="ARBA" id="ARBA00000798"/>
    </source>
</evidence>
<proteinExistence type="inferred from homology"/>
<evidence type="ECO:0000256" key="2">
    <source>
        <dbReference type="ARBA" id="ARBA00008664"/>
    </source>
</evidence>
<evidence type="ECO:0000256" key="7">
    <source>
        <dbReference type="SAM" id="SignalP"/>
    </source>
</evidence>
<dbReference type="PROSITE" id="PS50035">
    <property type="entry name" value="PLD"/>
    <property type="match status" value="1"/>
</dbReference>
<comment type="similarity">
    <text evidence="2">Belongs to the phospholipase D family.</text>
</comment>